<proteinExistence type="predicted"/>
<keyword evidence="7 8" id="KW-0472">Membrane</keyword>
<keyword evidence="2" id="KW-0328">Glycosyltransferase</keyword>
<evidence type="ECO:0000313" key="11">
    <source>
        <dbReference type="Proteomes" id="UP000177967"/>
    </source>
</evidence>
<dbReference type="AlphaFoldDB" id="A0A1G1UZM0"/>
<dbReference type="InterPro" id="IPR050256">
    <property type="entry name" value="Glycosyltransferase_2"/>
</dbReference>
<evidence type="ECO:0000256" key="7">
    <source>
        <dbReference type="ARBA" id="ARBA00023136"/>
    </source>
</evidence>
<feature type="transmembrane region" description="Helical" evidence="8">
    <location>
        <begin position="238"/>
        <end position="260"/>
    </location>
</feature>
<evidence type="ECO:0000313" key="10">
    <source>
        <dbReference type="EMBL" id="OGY08599.1"/>
    </source>
</evidence>
<dbReference type="CDD" id="cd04187">
    <property type="entry name" value="DPM1_like_bac"/>
    <property type="match status" value="1"/>
</dbReference>
<reference evidence="10 11" key="1">
    <citation type="journal article" date="2016" name="Nat. Commun.">
        <title>Thousands of microbial genomes shed light on interconnected biogeochemical processes in an aquifer system.</title>
        <authorList>
            <person name="Anantharaman K."/>
            <person name="Brown C.T."/>
            <person name="Hug L.A."/>
            <person name="Sharon I."/>
            <person name="Castelle C.J."/>
            <person name="Probst A.J."/>
            <person name="Thomas B.C."/>
            <person name="Singh A."/>
            <person name="Wilkins M.J."/>
            <person name="Karaoz U."/>
            <person name="Brodie E.L."/>
            <person name="Williams K.H."/>
            <person name="Hubbard S.S."/>
            <person name="Banfield J.F."/>
        </authorList>
    </citation>
    <scope>NUCLEOTIDE SEQUENCE [LARGE SCALE GENOMIC DNA]</scope>
</reference>
<name>A0A1G1UZM0_9BACT</name>
<comment type="caution">
    <text evidence="10">The sequence shown here is derived from an EMBL/GenBank/DDBJ whole genome shotgun (WGS) entry which is preliminary data.</text>
</comment>
<keyword evidence="4 8" id="KW-0812">Transmembrane</keyword>
<evidence type="ECO:0000256" key="2">
    <source>
        <dbReference type="ARBA" id="ARBA00022676"/>
    </source>
</evidence>
<evidence type="ECO:0000256" key="4">
    <source>
        <dbReference type="ARBA" id="ARBA00022692"/>
    </source>
</evidence>
<evidence type="ECO:0000256" key="3">
    <source>
        <dbReference type="ARBA" id="ARBA00022679"/>
    </source>
</evidence>
<feature type="transmembrane region" description="Helical" evidence="8">
    <location>
        <begin position="272"/>
        <end position="294"/>
    </location>
</feature>
<keyword evidence="3 10" id="KW-0808">Transferase</keyword>
<accession>A0A1G1UZM0</accession>
<dbReference type="Pfam" id="PF00535">
    <property type="entry name" value="Glycos_transf_2"/>
    <property type="match status" value="1"/>
</dbReference>
<sequence>MASSKPYLSFVIPAKNEEGSVQALYQEIVAAVHPLKKTYEIIFIDDGSTDSTFEKLTQLHKKDSQVKIIKFRGNLGKSAALQTGFDKASGNIVFTMDADLQDNPREILHFLEKINEGYDLVSGWKKTRHDPSVKVIPSRILNNFLTPLLTGVKLHDINCGFKAYRKEVVKTLNLYGELYRFIPVFAAKQSFRVTEIPVDHRARKHGKSKFGWERNIKGFLDLLTVVFLTGYNRRPGHFFGTFGLISFFAGFVVGLYITYLRLTTGGVQGRQPLLILGILLMIVGVQLVSTGLLAEMMLAARTKLDYTSSIERLIE</sequence>
<evidence type="ECO:0000256" key="5">
    <source>
        <dbReference type="ARBA" id="ARBA00022985"/>
    </source>
</evidence>
<dbReference type="GO" id="GO:0005886">
    <property type="term" value="C:plasma membrane"/>
    <property type="evidence" value="ECO:0007669"/>
    <property type="project" value="TreeGrafter"/>
</dbReference>
<dbReference type="Gene3D" id="3.90.550.10">
    <property type="entry name" value="Spore Coat Polysaccharide Biosynthesis Protein SpsA, Chain A"/>
    <property type="match status" value="1"/>
</dbReference>
<dbReference type="PANTHER" id="PTHR48090">
    <property type="entry name" value="UNDECAPRENYL-PHOSPHATE 4-DEOXY-4-FORMAMIDO-L-ARABINOSE TRANSFERASE-RELATED"/>
    <property type="match status" value="1"/>
</dbReference>
<dbReference type="GO" id="GO:0009103">
    <property type="term" value="P:lipopolysaccharide biosynthetic process"/>
    <property type="evidence" value="ECO:0007669"/>
    <property type="project" value="UniProtKB-KW"/>
</dbReference>
<organism evidence="10 11">
    <name type="scientific">Candidatus Blackburnbacteria bacterium RIFCSPHIGHO2_01_FULL_43_15b</name>
    <dbReference type="NCBI Taxonomy" id="1797513"/>
    <lineage>
        <taxon>Bacteria</taxon>
        <taxon>Candidatus Blackburniibacteriota</taxon>
    </lineage>
</organism>
<dbReference type="InterPro" id="IPR029044">
    <property type="entry name" value="Nucleotide-diphossugar_trans"/>
</dbReference>
<dbReference type="STRING" id="1797513.A2782_03250"/>
<keyword evidence="5" id="KW-0448">Lipopolysaccharide biosynthesis</keyword>
<evidence type="ECO:0000256" key="1">
    <source>
        <dbReference type="ARBA" id="ARBA00022475"/>
    </source>
</evidence>
<keyword evidence="6 8" id="KW-1133">Transmembrane helix</keyword>
<dbReference type="Proteomes" id="UP000177967">
    <property type="component" value="Unassembled WGS sequence"/>
</dbReference>
<dbReference type="GO" id="GO:0099621">
    <property type="term" value="F:undecaprenyl-phosphate 4-deoxy-4-formamido-L-arabinose transferase activity"/>
    <property type="evidence" value="ECO:0007669"/>
    <property type="project" value="TreeGrafter"/>
</dbReference>
<evidence type="ECO:0000256" key="8">
    <source>
        <dbReference type="SAM" id="Phobius"/>
    </source>
</evidence>
<evidence type="ECO:0000259" key="9">
    <source>
        <dbReference type="Pfam" id="PF00535"/>
    </source>
</evidence>
<dbReference type="InterPro" id="IPR001173">
    <property type="entry name" value="Glyco_trans_2-like"/>
</dbReference>
<dbReference type="PANTHER" id="PTHR48090:SF3">
    <property type="entry name" value="UNDECAPRENYL-PHOSPHATE 4-DEOXY-4-FORMAMIDO-L-ARABINOSE TRANSFERASE"/>
    <property type="match status" value="1"/>
</dbReference>
<feature type="domain" description="Glycosyltransferase 2-like" evidence="9">
    <location>
        <begin position="9"/>
        <end position="171"/>
    </location>
</feature>
<keyword evidence="1" id="KW-1003">Cell membrane</keyword>
<gene>
    <name evidence="10" type="ORF">A2782_03250</name>
</gene>
<dbReference type="SUPFAM" id="SSF53448">
    <property type="entry name" value="Nucleotide-diphospho-sugar transferases"/>
    <property type="match status" value="1"/>
</dbReference>
<protein>
    <submittedName>
        <fullName evidence="10">Glycosyl transferase family 2</fullName>
    </submittedName>
</protein>
<dbReference type="EMBL" id="MHBW01000024">
    <property type="protein sequence ID" value="OGY08599.1"/>
    <property type="molecule type" value="Genomic_DNA"/>
</dbReference>
<evidence type="ECO:0000256" key="6">
    <source>
        <dbReference type="ARBA" id="ARBA00022989"/>
    </source>
</evidence>